<evidence type="ECO:0008006" key="8">
    <source>
        <dbReference type="Google" id="ProtNLM"/>
    </source>
</evidence>
<dbReference type="GO" id="GO:0005085">
    <property type="term" value="F:guanyl-nucleotide exchange factor activity"/>
    <property type="evidence" value="ECO:0007669"/>
    <property type="project" value="UniProtKB-KW"/>
</dbReference>
<dbReference type="PROSITE" id="PS00720">
    <property type="entry name" value="RASGEF"/>
    <property type="match status" value="1"/>
</dbReference>
<dbReference type="InterPro" id="IPR011009">
    <property type="entry name" value="Kinase-like_dom_sf"/>
</dbReference>
<dbReference type="InterPro" id="IPR059179">
    <property type="entry name" value="MLKL-like_MCAfunc"/>
</dbReference>
<dbReference type="GO" id="GO:0005524">
    <property type="term" value="F:ATP binding"/>
    <property type="evidence" value="ECO:0007669"/>
    <property type="project" value="InterPro"/>
</dbReference>
<dbReference type="PANTHER" id="PTHR44329">
    <property type="entry name" value="SERINE/THREONINE-PROTEIN KINASE TNNI3K-RELATED"/>
    <property type="match status" value="1"/>
</dbReference>
<feature type="region of interest" description="Disordered" evidence="2">
    <location>
        <begin position="523"/>
        <end position="583"/>
    </location>
</feature>
<dbReference type="GO" id="GO:0007264">
    <property type="term" value="P:small GTPase-mediated signal transduction"/>
    <property type="evidence" value="ECO:0007669"/>
    <property type="project" value="InterPro"/>
</dbReference>
<dbReference type="InterPro" id="IPR036964">
    <property type="entry name" value="RASGEF_cat_dom_sf"/>
</dbReference>
<dbReference type="PROSITE" id="PS50009">
    <property type="entry name" value="RASGEF_CAT"/>
    <property type="match status" value="1"/>
</dbReference>
<dbReference type="InterPro" id="IPR008266">
    <property type="entry name" value="Tyr_kinase_AS"/>
</dbReference>
<dbReference type="Gene3D" id="1.10.840.10">
    <property type="entry name" value="Ras guanine-nucleotide exchange factors catalytic domain"/>
    <property type="match status" value="1"/>
</dbReference>
<feature type="domain" description="Ras-GEF" evidence="3">
    <location>
        <begin position="845"/>
        <end position="1112"/>
    </location>
</feature>
<dbReference type="EMBL" id="CAJMWZ010003079">
    <property type="protein sequence ID" value="CAE6468884.1"/>
    <property type="molecule type" value="Genomic_DNA"/>
</dbReference>
<dbReference type="GO" id="GO:0004674">
    <property type="term" value="F:protein serine/threonine kinase activity"/>
    <property type="evidence" value="ECO:0007669"/>
    <property type="project" value="TreeGrafter"/>
</dbReference>
<feature type="domain" description="Protein kinase" evidence="4">
    <location>
        <begin position="214"/>
        <end position="489"/>
    </location>
</feature>
<evidence type="ECO:0000256" key="1">
    <source>
        <dbReference type="PROSITE-ProRule" id="PRU00168"/>
    </source>
</evidence>
<feature type="compositionally biased region" description="Polar residues" evidence="2">
    <location>
        <begin position="553"/>
        <end position="567"/>
    </location>
</feature>
<dbReference type="SMART" id="SM00147">
    <property type="entry name" value="RasGEF"/>
    <property type="match status" value="1"/>
</dbReference>
<evidence type="ECO:0000313" key="7">
    <source>
        <dbReference type="Proteomes" id="UP000663850"/>
    </source>
</evidence>
<evidence type="ECO:0000259" key="5">
    <source>
        <dbReference type="PROSITE" id="PS50212"/>
    </source>
</evidence>
<evidence type="ECO:0000256" key="2">
    <source>
        <dbReference type="SAM" id="MobiDB-lite"/>
    </source>
</evidence>
<dbReference type="InterPro" id="IPR051681">
    <property type="entry name" value="Ser/Thr_Kinases-Pseudokinases"/>
</dbReference>
<protein>
    <recommendedName>
        <fullName evidence="8">Non-specific serine/threonine protein kinase</fullName>
    </recommendedName>
</protein>
<keyword evidence="1" id="KW-0344">Guanine-nucleotide releasing factor</keyword>
<dbReference type="InterPro" id="IPR036537">
    <property type="entry name" value="Adaptor_Cbl_N_dom_sf"/>
</dbReference>
<dbReference type="Pfam" id="PF07714">
    <property type="entry name" value="PK_Tyr_Ser-Thr"/>
    <property type="match status" value="1"/>
</dbReference>
<dbReference type="Gene3D" id="1.20.870.10">
    <property type="entry name" value="Son of sevenless (SoS) protein Chain: S domain 1"/>
    <property type="match status" value="1"/>
</dbReference>
<name>A0A8H3C0N7_9AGAM</name>
<organism evidence="6 7">
    <name type="scientific">Rhizoctonia solani</name>
    <dbReference type="NCBI Taxonomy" id="456999"/>
    <lineage>
        <taxon>Eukaryota</taxon>
        <taxon>Fungi</taxon>
        <taxon>Dikarya</taxon>
        <taxon>Basidiomycota</taxon>
        <taxon>Agaricomycotina</taxon>
        <taxon>Agaricomycetes</taxon>
        <taxon>Cantharellales</taxon>
        <taxon>Ceratobasidiaceae</taxon>
        <taxon>Rhizoctonia</taxon>
    </lineage>
</organism>
<dbReference type="PROSITE" id="PS50011">
    <property type="entry name" value="PROTEIN_KINASE_DOM"/>
    <property type="match status" value="1"/>
</dbReference>
<dbReference type="InterPro" id="IPR019804">
    <property type="entry name" value="Ras_G-nucl-exch_fac_CS"/>
</dbReference>
<dbReference type="GO" id="GO:0007166">
    <property type="term" value="P:cell surface receptor signaling pathway"/>
    <property type="evidence" value="ECO:0007669"/>
    <property type="project" value="InterPro"/>
</dbReference>
<dbReference type="PROSITE" id="PS50212">
    <property type="entry name" value="RASGEF_NTER"/>
    <property type="match status" value="1"/>
</dbReference>
<dbReference type="AlphaFoldDB" id="A0A8H3C0N7"/>
<reference evidence="6" key="1">
    <citation type="submission" date="2021-01" db="EMBL/GenBank/DDBJ databases">
        <authorList>
            <person name="Kaushik A."/>
        </authorList>
    </citation>
    <scope>NUCLEOTIDE SEQUENCE</scope>
    <source>
        <strain evidence="6">Type strain: AG8-Rh-89/</strain>
    </source>
</reference>
<proteinExistence type="predicted"/>
<dbReference type="PROSITE" id="PS00109">
    <property type="entry name" value="PROTEIN_KINASE_TYR"/>
    <property type="match status" value="1"/>
</dbReference>
<evidence type="ECO:0000259" key="4">
    <source>
        <dbReference type="PROSITE" id="PS50011"/>
    </source>
</evidence>
<gene>
    <name evidence="6" type="ORF">RDB_LOCUS59174</name>
</gene>
<dbReference type="Pfam" id="PF00617">
    <property type="entry name" value="RasGEF"/>
    <property type="match status" value="1"/>
</dbReference>
<dbReference type="InterPro" id="IPR001895">
    <property type="entry name" value="RASGEF_cat_dom"/>
</dbReference>
<dbReference type="CDD" id="cd21037">
    <property type="entry name" value="MLKL_NTD"/>
    <property type="match status" value="1"/>
</dbReference>
<feature type="compositionally biased region" description="Low complexity" evidence="2">
    <location>
        <begin position="523"/>
        <end position="543"/>
    </location>
</feature>
<dbReference type="SUPFAM" id="SSF48366">
    <property type="entry name" value="Ras GEF"/>
    <property type="match status" value="1"/>
</dbReference>
<dbReference type="InterPro" id="IPR000651">
    <property type="entry name" value="Ras-like_Gua-exchang_fac_N"/>
</dbReference>
<accession>A0A8H3C0N7</accession>
<dbReference type="SUPFAM" id="SSF56112">
    <property type="entry name" value="Protein kinase-like (PK-like)"/>
    <property type="match status" value="1"/>
</dbReference>
<evidence type="ECO:0000259" key="3">
    <source>
        <dbReference type="PROSITE" id="PS50009"/>
    </source>
</evidence>
<dbReference type="InterPro" id="IPR023578">
    <property type="entry name" value="Ras_GEF_dom_sf"/>
</dbReference>
<comment type="caution">
    <text evidence="6">The sequence shown here is derived from an EMBL/GenBank/DDBJ whole genome shotgun (WGS) entry which is preliminary data.</text>
</comment>
<dbReference type="Gene3D" id="1.10.510.10">
    <property type="entry name" value="Transferase(Phosphotransferase) domain 1"/>
    <property type="match status" value="1"/>
</dbReference>
<feature type="domain" description="N-terminal Ras-GEF" evidence="5">
    <location>
        <begin position="689"/>
        <end position="821"/>
    </location>
</feature>
<dbReference type="Gene3D" id="1.20.930.20">
    <property type="entry name" value="Adaptor protein Cbl, N-terminal domain"/>
    <property type="match status" value="1"/>
</dbReference>
<dbReference type="InterPro" id="IPR000719">
    <property type="entry name" value="Prot_kinase_dom"/>
</dbReference>
<dbReference type="PANTHER" id="PTHR44329:SF214">
    <property type="entry name" value="PROTEIN KINASE DOMAIN-CONTAINING PROTEIN"/>
    <property type="match status" value="1"/>
</dbReference>
<dbReference type="Proteomes" id="UP000663850">
    <property type="component" value="Unassembled WGS sequence"/>
</dbReference>
<sequence>MDLGVPNELLDIVFAAARDIHKRSQDISVHRRQCTQLAQRCAELVNTLREQEDSLGDSKLREAVDELEDVLIKIRKRVIEWANLGRVKSFMRQEQVAVDIETFNGILDTHVLKFQMVTAIELHRQQRKLDLYRQNDQEEVKDMLHNIIRSVDDLSAAVGMRDDVPKLMQTIQEELKDEQPGTDEYQALRGGLDTLHVKTGILPPLTNLTGQVTKLSEHPVAEGGTADIYEGRWVGDEKVMLKAIRHVESGSAIRRFQREVDIWRRLEHKNILRFYGVCYIGPRLFAVAPWAEGGNLQTFIRKNVECDRMRLLSEVASGLKYLHTFRPMIVHGDLRAANVVVSASEEALLTDFGLSKIVAEEEGMDVASTSLENAGSSRWMAPELFQVDTSTYSSGVTSASDMWSFGMLCLEVLTGQPPFYPKHRIDGQVIATLIQGNLPERPEPQEAMHQRGLSDEMWNLMNRCWEWKPSARPEMRNLASEVRKLHTEYLRKYGVTSLSESTLGISQIMPLFEGSVWGSQTRLPNLLPTPPTSSGMSSSPGSSRFGQGPLNDSPRTLNSELPRSPTTPYVPGTGAVPIPRTPPRPEIMTQSFGGLNLGSSPNSGLSSTYNWQGSLDRSPTILRVPQYRHRAGSALSHESEIAGPHPEGHAIINYDEQGNYRPRAGTVLSHESEIAGPHPEGHAIINYDEQGNVLTGNLEGFIMRLLHGTHAVVMDKEFRECFITVYRGFALVEELWPMLLDRYKSEMSRVITAFNPQREQMKLNGRQVMLAILNDWLDFQAIEPKDRNILLQMQDFINETFPNEPLDGNWSKLQEKLRAHLISLNQPANRALSAAAGRMKWSDLNPGIVAKQLMRIESNLFQKILPSDCATRLRNIANEKALNISQFFKHNYKVVESDLFQRILPSDCAARLKNIVDEELLNIPRFFKNNYRVEDWCLSLILFIDANEIEKRAQVITFLKRVAEESLKLRAYSSAHAVMSALTHVYVNGLEYTWRLVDRRVKEGLKQMSQLLSNVDKYKENLNSNLQLPSVPILSIHLRDLSRTYREMQTQVVVDGEELVNFQKFTEVWKSIKELMKYQLPRPDIARDPMTAGYLEHAFAQIDGNTGLQDELKAKSEELHRKEVRDFNLRRLGMEDAGFRPPKRR</sequence>
<dbReference type="InterPro" id="IPR001245">
    <property type="entry name" value="Ser-Thr/Tyr_kinase_cat_dom"/>
</dbReference>
<evidence type="ECO:0000313" key="6">
    <source>
        <dbReference type="EMBL" id="CAE6468884.1"/>
    </source>
</evidence>